<comment type="similarity">
    <text evidence="2 9">Belongs to the peptidase M14 family.</text>
</comment>
<comment type="caution">
    <text evidence="12">The sequence shown here is derived from an EMBL/GenBank/DDBJ whole genome shotgun (WGS) entry which is preliminary data.</text>
</comment>
<evidence type="ECO:0000256" key="1">
    <source>
        <dbReference type="ARBA" id="ARBA00001947"/>
    </source>
</evidence>
<keyword evidence="4" id="KW-0645">Protease</keyword>
<dbReference type="SMART" id="SM00631">
    <property type="entry name" value="Zn_pept"/>
    <property type="match status" value="1"/>
</dbReference>
<dbReference type="GO" id="GO:0008270">
    <property type="term" value="F:zinc ion binding"/>
    <property type="evidence" value="ECO:0007669"/>
    <property type="project" value="InterPro"/>
</dbReference>
<reference evidence="13" key="1">
    <citation type="submission" date="2024-04" db="EMBL/GenBank/DDBJ databases">
        <title>Salinicola lusitanus LLJ914,a marine bacterium isolated from the Okinawa Trough.</title>
        <authorList>
            <person name="Li J."/>
        </authorList>
    </citation>
    <scope>NUCLEOTIDE SEQUENCE [LARGE SCALE GENOMIC DNA]</scope>
</reference>
<accession>A0AAW0MHT6</accession>
<proteinExistence type="inferred from homology"/>
<dbReference type="PROSITE" id="PS00132">
    <property type="entry name" value="CARBOXYPEPT_ZN_1"/>
    <property type="match status" value="1"/>
</dbReference>
<organism evidence="12 13">
    <name type="scientific">Mugilogobius chulae</name>
    <name type="common">yellowstripe goby</name>
    <dbReference type="NCBI Taxonomy" id="88201"/>
    <lineage>
        <taxon>Eukaryota</taxon>
        <taxon>Metazoa</taxon>
        <taxon>Chordata</taxon>
        <taxon>Craniata</taxon>
        <taxon>Vertebrata</taxon>
        <taxon>Euteleostomi</taxon>
        <taxon>Actinopterygii</taxon>
        <taxon>Neopterygii</taxon>
        <taxon>Teleostei</taxon>
        <taxon>Neoteleostei</taxon>
        <taxon>Acanthomorphata</taxon>
        <taxon>Gobiaria</taxon>
        <taxon>Gobiiformes</taxon>
        <taxon>Gobioidei</taxon>
        <taxon>Gobiidae</taxon>
        <taxon>Gobionellinae</taxon>
        <taxon>Mugilogobius</taxon>
    </lineage>
</organism>
<dbReference type="FunFam" id="3.40.630.10:FF:000001">
    <property type="entry name" value="Carboxypeptidase B"/>
    <property type="match status" value="1"/>
</dbReference>
<dbReference type="GO" id="GO:0005615">
    <property type="term" value="C:extracellular space"/>
    <property type="evidence" value="ECO:0007669"/>
    <property type="project" value="TreeGrafter"/>
</dbReference>
<evidence type="ECO:0000256" key="8">
    <source>
        <dbReference type="ARBA" id="ARBA00023049"/>
    </source>
</evidence>
<dbReference type="SUPFAM" id="SSF53187">
    <property type="entry name" value="Zn-dependent exopeptidases"/>
    <property type="match status" value="1"/>
</dbReference>
<dbReference type="PROSITE" id="PS52035">
    <property type="entry name" value="PEPTIDASE_M14"/>
    <property type="match status" value="1"/>
</dbReference>
<evidence type="ECO:0000256" key="2">
    <source>
        <dbReference type="ARBA" id="ARBA00005988"/>
    </source>
</evidence>
<keyword evidence="6" id="KW-0378">Hydrolase</keyword>
<feature type="active site" description="Proton donor/acceptor" evidence="9">
    <location>
        <position position="289"/>
    </location>
</feature>
<dbReference type="AlphaFoldDB" id="A0AAW0MHT6"/>
<evidence type="ECO:0000259" key="11">
    <source>
        <dbReference type="PROSITE" id="PS52035"/>
    </source>
</evidence>
<keyword evidence="13" id="KW-1185">Reference proteome</keyword>
<sequence length="354" mass="39670">MIWTLTLVFFCCTAASAQANRVEYDYFKYHTIEEINKWKIDMAAAYSDVVTIIDYGQTYENRTIDLLKIGFNGTQKKIIWMDCGIHAREWIAPAFCQYFVKTLLESYKTDPKVEQMMKNMDFYVTPVLNVDGYVFSWINQTTRLWRKNRSPGPCGCTGTDLNRNFYSNWGTVGVSFDCCSQTYPGQGPVSEPEAQAVSQYLGKISDSVLAFLTIHSYGQLLLIPYGHPETIAPNQDELMEVGLAAADAIEKVHGMKYKVGTSPTVLYPNSGSSRDFARLQGVPFCYTFELRDDGTHGFVLPEDQIRPTCEEAYSGAMHIISYAHHKVYNRGASAGGSVCGTVLLALLAYAHTLL</sequence>
<dbReference type="GO" id="GO:0004181">
    <property type="term" value="F:metallocarboxypeptidase activity"/>
    <property type="evidence" value="ECO:0007669"/>
    <property type="project" value="InterPro"/>
</dbReference>
<evidence type="ECO:0000313" key="12">
    <source>
        <dbReference type="EMBL" id="KAK7879497.1"/>
    </source>
</evidence>
<evidence type="ECO:0000256" key="3">
    <source>
        <dbReference type="ARBA" id="ARBA00022645"/>
    </source>
</evidence>
<evidence type="ECO:0000256" key="5">
    <source>
        <dbReference type="ARBA" id="ARBA00022723"/>
    </source>
</evidence>
<evidence type="ECO:0000256" key="7">
    <source>
        <dbReference type="ARBA" id="ARBA00022833"/>
    </source>
</evidence>
<name>A0AAW0MHT6_9GOBI</name>
<evidence type="ECO:0000256" key="9">
    <source>
        <dbReference type="PROSITE-ProRule" id="PRU01379"/>
    </source>
</evidence>
<dbReference type="PANTHER" id="PTHR11705:SF19">
    <property type="entry name" value="CARBOXYPEPTIDASE O"/>
    <property type="match status" value="1"/>
</dbReference>
<evidence type="ECO:0000256" key="10">
    <source>
        <dbReference type="SAM" id="SignalP"/>
    </source>
</evidence>
<dbReference type="InterPro" id="IPR000834">
    <property type="entry name" value="Peptidase_M14"/>
</dbReference>
<keyword evidence="5" id="KW-0479">Metal-binding</keyword>
<dbReference type="Pfam" id="PF00246">
    <property type="entry name" value="Peptidase_M14"/>
    <property type="match status" value="1"/>
</dbReference>
<dbReference type="GO" id="GO:0006508">
    <property type="term" value="P:proteolysis"/>
    <property type="evidence" value="ECO:0007669"/>
    <property type="project" value="UniProtKB-KW"/>
</dbReference>
<dbReference type="EMBL" id="JBBPFD010000256">
    <property type="protein sequence ID" value="KAK7879497.1"/>
    <property type="molecule type" value="Genomic_DNA"/>
</dbReference>
<dbReference type="Gene3D" id="3.40.630.10">
    <property type="entry name" value="Zn peptidases"/>
    <property type="match status" value="1"/>
</dbReference>
<dbReference type="PANTHER" id="PTHR11705">
    <property type="entry name" value="PROTEASE FAMILY M14 CARBOXYPEPTIDASE A,B"/>
    <property type="match status" value="1"/>
</dbReference>
<gene>
    <name evidence="12" type="ORF">WMY93_033793</name>
</gene>
<evidence type="ECO:0000256" key="6">
    <source>
        <dbReference type="ARBA" id="ARBA00022801"/>
    </source>
</evidence>
<dbReference type="Proteomes" id="UP001460270">
    <property type="component" value="Unassembled WGS sequence"/>
</dbReference>
<evidence type="ECO:0000256" key="4">
    <source>
        <dbReference type="ARBA" id="ARBA00022670"/>
    </source>
</evidence>
<feature type="chain" id="PRO_5043429804" description="Peptidase M14 domain-containing protein" evidence="10">
    <location>
        <begin position="20"/>
        <end position="354"/>
    </location>
</feature>
<evidence type="ECO:0000313" key="13">
    <source>
        <dbReference type="Proteomes" id="UP001460270"/>
    </source>
</evidence>
<dbReference type="PRINTS" id="PR00765">
    <property type="entry name" value="CRBOXYPTASEA"/>
</dbReference>
<keyword evidence="7" id="KW-0862">Zinc</keyword>
<feature type="signal peptide" evidence="10">
    <location>
        <begin position="1"/>
        <end position="19"/>
    </location>
</feature>
<protein>
    <recommendedName>
        <fullName evidence="11">Peptidase M14 domain-containing protein</fullName>
    </recommendedName>
</protein>
<keyword evidence="3" id="KW-0121">Carboxypeptidase</keyword>
<keyword evidence="10" id="KW-0732">Signal</keyword>
<feature type="domain" description="Peptidase M14" evidence="11">
    <location>
        <begin position="28"/>
        <end position="323"/>
    </location>
</feature>
<dbReference type="InterPro" id="IPR057246">
    <property type="entry name" value="CARBOXYPEPT_ZN_1"/>
</dbReference>
<comment type="cofactor">
    <cofactor evidence="1">
        <name>Zn(2+)</name>
        <dbReference type="ChEBI" id="CHEBI:29105"/>
    </cofactor>
</comment>
<keyword evidence="8" id="KW-0482">Metalloprotease</keyword>